<dbReference type="GO" id="GO:0005634">
    <property type="term" value="C:nucleus"/>
    <property type="evidence" value="ECO:0007669"/>
    <property type="project" value="TreeGrafter"/>
</dbReference>
<dbReference type="EMBL" id="WJBH02000002">
    <property type="protein sequence ID" value="KAI9563110.1"/>
    <property type="molecule type" value="Genomic_DNA"/>
</dbReference>
<sequence>MEAQKNPHKEGKRNFDKKKWRETQYSHKQRVSEWESKRKEAVKRKYRKMLKKDESTSSVHITNRLYEIADGNYDSGYARPPPPQRLSEFQRAKLEYERIQGLKEEARLEREQKIKEREMAILKSKQVRLERIKKLTQKTKKGQPVMKGRIEILLEKIQKQVANDS</sequence>
<protein>
    <submittedName>
        <fullName evidence="3">Uncharacterized protein</fullName>
    </submittedName>
</protein>
<dbReference type="PANTHER" id="PTHR15657:SF1">
    <property type="entry name" value="THYROID TRANSCRIPTION FACTOR 1-ASSOCIATED PROTEIN 26"/>
    <property type="match status" value="1"/>
</dbReference>
<evidence type="ECO:0000313" key="4">
    <source>
        <dbReference type="Proteomes" id="UP000820818"/>
    </source>
</evidence>
<dbReference type="Proteomes" id="UP000820818">
    <property type="component" value="Linkage Group LG2"/>
</dbReference>
<evidence type="ECO:0000256" key="1">
    <source>
        <dbReference type="SAM" id="Coils"/>
    </source>
</evidence>
<name>A0AAD5LI04_9CRUS</name>
<keyword evidence="1" id="KW-0175">Coiled coil</keyword>
<organism evidence="3 4">
    <name type="scientific">Daphnia sinensis</name>
    <dbReference type="NCBI Taxonomy" id="1820382"/>
    <lineage>
        <taxon>Eukaryota</taxon>
        <taxon>Metazoa</taxon>
        <taxon>Ecdysozoa</taxon>
        <taxon>Arthropoda</taxon>
        <taxon>Crustacea</taxon>
        <taxon>Branchiopoda</taxon>
        <taxon>Diplostraca</taxon>
        <taxon>Cladocera</taxon>
        <taxon>Anomopoda</taxon>
        <taxon>Daphniidae</taxon>
        <taxon>Daphnia</taxon>
        <taxon>Daphnia similis group</taxon>
    </lineage>
</organism>
<dbReference type="InterPro" id="IPR013730">
    <property type="entry name" value="Fyv7/TAP26"/>
</dbReference>
<accession>A0AAD5LI04</accession>
<dbReference type="Pfam" id="PF08524">
    <property type="entry name" value="rRNA_processing"/>
    <property type="match status" value="1"/>
</dbReference>
<feature type="coiled-coil region" evidence="1">
    <location>
        <begin position="89"/>
        <end position="125"/>
    </location>
</feature>
<proteinExistence type="predicted"/>
<dbReference type="PANTHER" id="PTHR15657">
    <property type="entry name" value="THYROID TRANSCRIPTION FACTOR 1-ASSOCIATED PROTEIN 26"/>
    <property type="match status" value="1"/>
</dbReference>
<keyword evidence="4" id="KW-1185">Reference proteome</keyword>
<reference evidence="3 4" key="1">
    <citation type="submission" date="2022-05" db="EMBL/GenBank/DDBJ databases">
        <title>A multi-omics perspective on studying reproductive biology in Daphnia sinensis.</title>
        <authorList>
            <person name="Jia J."/>
        </authorList>
    </citation>
    <scope>NUCLEOTIDE SEQUENCE [LARGE SCALE GENOMIC DNA]</scope>
    <source>
        <strain evidence="3 4">WSL</strain>
    </source>
</reference>
<feature type="region of interest" description="Disordered" evidence="2">
    <location>
        <begin position="1"/>
        <end position="38"/>
    </location>
</feature>
<evidence type="ECO:0000313" key="3">
    <source>
        <dbReference type="EMBL" id="KAI9563110.1"/>
    </source>
</evidence>
<gene>
    <name evidence="3" type="ORF">GHT06_010567</name>
</gene>
<dbReference type="AlphaFoldDB" id="A0AAD5LI04"/>
<evidence type="ECO:0000256" key="2">
    <source>
        <dbReference type="SAM" id="MobiDB-lite"/>
    </source>
</evidence>
<comment type="caution">
    <text evidence="3">The sequence shown here is derived from an EMBL/GenBank/DDBJ whole genome shotgun (WGS) entry which is preliminary data.</text>
</comment>